<comment type="similarity">
    <text evidence="2 13">Belongs to the GHMP kinase family. Mevalonate kinase subfamily.</text>
</comment>
<keyword evidence="6" id="KW-0547">Nucleotide-binding</keyword>
<evidence type="ECO:0000256" key="9">
    <source>
        <dbReference type="ARBA" id="ARBA00022955"/>
    </source>
</evidence>
<comment type="caution">
    <text evidence="15">The sequence shown here is derived from an EMBL/GenBank/DDBJ whole genome shotgun (WGS) entry which is preliminary data.</text>
</comment>
<dbReference type="EC" id="2.7.4.2" evidence="3 13"/>
<dbReference type="AlphaFoldDB" id="V2XTU4"/>
<keyword evidence="16" id="KW-1185">Reference proteome</keyword>
<evidence type="ECO:0000259" key="14">
    <source>
        <dbReference type="Pfam" id="PF00288"/>
    </source>
</evidence>
<dbReference type="PIRSF" id="PIRSF017288">
    <property type="entry name" value="PMK_GHMP_euk"/>
    <property type="match status" value="1"/>
</dbReference>
<sequence>MSPTVVSSPGKVLVAGGYLVLDPTYSGIVVSTSSRFYTVIQSSSTGPTIHVRSPQFQNASWSYSVSFKPSVLVEASPQNSSKNKFVHLALQNTISLACEARGTSTISQILSEGLDVAIVGDNDFYSQRANLESLNLPRSLNSLKSLQPFSRQDVPLPEVHKTGLGSSAALITSLVSSILYHLGVISQSAFENESSEERHLAHNISQYVHCLAQGKVGSGFDVAAAVYGSHIYTRFNPGVLQELMADDMTNTRPLLPTLSPSNKAWNHRVTPFSLPPLTRLLLADIDAGSDTPSLVGKVLSWRSQDTAKAHALWTAIDQHNSALARTLNQLTELCSRDPANYSRTVKYLSSLQPLQWTADPSLSDEETIVASAFHEVHEITQMIRDRMRKMGQLADVPIEPTKQTELLDMCVSQAGVIGGGVPGAGGYDAIWLLVCDPDESLPDQWPGPSDRIDYLWTNYEGVNVSPLSAMESKTKGIQLETLDQVGGLKDAITILS</sequence>
<reference evidence="15 16" key="1">
    <citation type="journal article" date="2014" name="BMC Genomics">
        <title>Genome and secretome analysis of the hemibiotrophic fungal pathogen, Moniliophthora roreri, which causes frosty pod rot disease of cacao: mechanisms of the biotrophic and necrotrophic phases.</title>
        <authorList>
            <person name="Meinhardt L.W."/>
            <person name="Costa G.G.L."/>
            <person name="Thomazella D.P.T."/>
            <person name="Teixeira P.J.P.L."/>
            <person name="Carazzolle M.F."/>
            <person name="Schuster S.C."/>
            <person name="Carlson J.E."/>
            <person name="Guiltinan M.J."/>
            <person name="Mieczkowski P."/>
            <person name="Farmer A."/>
            <person name="Ramaraj T."/>
            <person name="Crozier J."/>
            <person name="Davis R.E."/>
            <person name="Shao J."/>
            <person name="Melnick R.L."/>
            <person name="Pereira G.A.G."/>
            <person name="Bailey B.A."/>
        </authorList>
    </citation>
    <scope>NUCLEOTIDE SEQUENCE [LARGE SCALE GENOMIC DNA]</scope>
    <source>
        <strain evidence="15 16">MCA 2997</strain>
    </source>
</reference>
<dbReference type="PANTHER" id="PTHR31814:SF2">
    <property type="entry name" value="PHOSPHOMEVALONATE KINASE"/>
    <property type="match status" value="1"/>
</dbReference>
<keyword evidence="10 13" id="KW-0443">Lipid metabolism</keyword>
<feature type="domain" description="GHMP kinase N-terminal" evidence="14">
    <location>
        <begin position="160"/>
        <end position="228"/>
    </location>
</feature>
<dbReference type="GO" id="GO:0010142">
    <property type="term" value="P:farnesyl diphosphate biosynthetic process, mevalonate pathway"/>
    <property type="evidence" value="ECO:0007669"/>
    <property type="project" value="TreeGrafter"/>
</dbReference>
<keyword evidence="9 13" id="KW-0752">Steroid biosynthesis</keyword>
<dbReference type="EMBL" id="AWSO01000034">
    <property type="protein sequence ID" value="ESK97187.1"/>
    <property type="molecule type" value="Genomic_DNA"/>
</dbReference>
<evidence type="ECO:0000256" key="8">
    <source>
        <dbReference type="ARBA" id="ARBA00022840"/>
    </source>
</evidence>
<dbReference type="GO" id="GO:0005777">
    <property type="term" value="C:peroxisome"/>
    <property type="evidence" value="ECO:0007669"/>
    <property type="project" value="TreeGrafter"/>
</dbReference>
<keyword evidence="7 13" id="KW-0418">Kinase</keyword>
<keyword evidence="5 13" id="KW-0808">Transferase</keyword>
<evidence type="ECO:0000313" key="16">
    <source>
        <dbReference type="Proteomes" id="UP000017559"/>
    </source>
</evidence>
<dbReference type="KEGG" id="mrr:Moror_6270"/>
<dbReference type="SUPFAM" id="SSF54211">
    <property type="entry name" value="Ribosomal protein S5 domain 2-like"/>
    <property type="match status" value="1"/>
</dbReference>
<evidence type="ECO:0000256" key="6">
    <source>
        <dbReference type="ARBA" id="ARBA00022741"/>
    </source>
</evidence>
<evidence type="ECO:0000256" key="2">
    <source>
        <dbReference type="ARBA" id="ARBA00006495"/>
    </source>
</evidence>
<keyword evidence="11 13" id="KW-0753">Steroid metabolism</keyword>
<evidence type="ECO:0000313" key="15">
    <source>
        <dbReference type="EMBL" id="ESK97187.1"/>
    </source>
</evidence>
<dbReference type="GO" id="GO:0006696">
    <property type="term" value="P:ergosterol biosynthetic process"/>
    <property type="evidence" value="ECO:0007669"/>
    <property type="project" value="TreeGrafter"/>
</dbReference>
<gene>
    <name evidence="15" type="ORF">Moror_6270</name>
</gene>
<dbReference type="InterPro" id="IPR020568">
    <property type="entry name" value="Ribosomal_Su5_D2-typ_SF"/>
</dbReference>
<dbReference type="Gene3D" id="3.30.230.10">
    <property type="match status" value="1"/>
</dbReference>
<dbReference type="OrthoDB" id="10262935at2759"/>
<dbReference type="GO" id="GO:0005524">
    <property type="term" value="F:ATP binding"/>
    <property type="evidence" value="ECO:0007669"/>
    <property type="project" value="UniProtKB-UniRule"/>
</dbReference>
<comment type="catalytic activity">
    <reaction evidence="12">
        <text>(R)-5-phosphomevalonate + ATP = (R)-5-diphosphomevalonate + ADP</text>
        <dbReference type="Rhea" id="RHEA:16341"/>
        <dbReference type="ChEBI" id="CHEBI:30616"/>
        <dbReference type="ChEBI" id="CHEBI:57557"/>
        <dbReference type="ChEBI" id="CHEBI:58146"/>
        <dbReference type="ChEBI" id="CHEBI:456216"/>
        <dbReference type="EC" id="2.7.4.2"/>
    </reaction>
    <physiologicalReaction direction="left-to-right" evidence="12">
        <dbReference type="Rhea" id="RHEA:16342"/>
    </physiologicalReaction>
</comment>
<evidence type="ECO:0000256" key="10">
    <source>
        <dbReference type="ARBA" id="ARBA00023098"/>
    </source>
</evidence>
<organism evidence="15 16">
    <name type="scientific">Moniliophthora roreri (strain MCA 2997)</name>
    <name type="common">Cocoa frosty pod rot fungus</name>
    <name type="synonym">Crinipellis roreri</name>
    <dbReference type="NCBI Taxonomy" id="1381753"/>
    <lineage>
        <taxon>Eukaryota</taxon>
        <taxon>Fungi</taxon>
        <taxon>Dikarya</taxon>
        <taxon>Basidiomycota</taxon>
        <taxon>Agaricomycotina</taxon>
        <taxon>Agaricomycetes</taxon>
        <taxon>Agaricomycetidae</taxon>
        <taxon>Agaricales</taxon>
        <taxon>Marasmiineae</taxon>
        <taxon>Marasmiaceae</taxon>
        <taxon>Moniliophthora</taxon>
    </lineage>
</organism>
<dbReference type="Pfam" id="PF00288">
    <property type="entry name" value="GHMP_kinases_N"/>
    <property type="match status" value="1"/>
</dbReference>
<dbReference type="UniPathway" id="UPA00057">
    <property type="reaction ID" value="UER00099"/>
</dbReference>
<dbReference type="HOGENOM" id="CLU_022059_1_0_1"/>
<dbReference type="PANTHER" id="PTHR31814">
    <property type="match status" value="1"/>
</dbReference>
<dbReference type="Proteomes" id="UP000017559">
    <property type="component" value="Unassembled WGS sequence"/>
</dbReference>
<protein>
    <recommendedName>
        <fullName evidence="3 13">Phosphomevalonate kinase</fullName>
        <ecNumber evidence="3 13">2.7.4.2</ecNumber>
    </recommendedName>
</protein>
<name>V2XTU4_MONRO</name>
<evidence type="ECO:0000256" key="4">
    <source>
        <dbReference type="ARBA" id="ARBA00022516"/>
    </source>
</evidence>
<dbReference type="InterPro" id="IPR006204">
    <property type="entry name" value="GHMP_kinase_N_dom"/>
</dbReference>
<evidence type="ECO:0000256" key="7">
    <source>
        <dbReference type="ARBA" id="ARBA00022777"/>
    </source>
</evidence>
<dbReference type="InterPro" id="IPR014721">
    <property type="entry name" value="Ribsml_uS5_D2-typ_fold_subgr"/>
</dbReference>
<accession>V2XTU4</accession>
<evidence type="ECO:0000256" key="5">
    <source>
        <dbReference type="ARBA" id="ARBA00022679"/>
    </source>
</evidence>
<proteinExistence type="inferred from homology"/>
<dbReference type="GO" id="GO:0004631">
    <property type="term" value="F:phosphomevalonate kinase activity"/>
    <property type="evidence" value="ECO:0007669"/>
    <property type="project" value="UniProtKB-UniRule"/>
</dbReference>
<evidence type="ECO:0000256" key="12">
    <source>
        <dbReference type="ARBA" id="ARBA00029326"/>
    </source>
</evidence>
<dbReference type="InterPro" id="IPR035102">
    <property type="entry name" value="Phosphomevalonate_kinase"/>
</dbReference>
<dbReference type="STRING" id="1381753.V2XTU4"/>
<comment type="pathway">
    <text evidence="1 13">Isoprenoid biosynthesis; isopentenyl diphosphate biosynthesis via mevalonate pathway; isopentenyl diphosphate from (R)-mevalonate: step 2/3.</text>
</comment>
<keyword evidence="4 13" id="KW-0444">Lipid biosynthesis</keyword>
<evidence type="ECO:0000256" key="1">
    <source>
        <dbReference type="ARBA" id="ARBA00005017"/>
    </source>
</evidence>
<evidence type="ECO:0000256" key="3">
    <source>
        <dbReference type="ARBA" id="ARBA00012958"/>
    </source>
</evidence>
<keyword evidence="8" id="KW-0067">ATP-binding</keyword>
<evidence type="ECO:0000256" key="11">
    <source>
        <dbReference type="ARBA" id="ARBA00023221"/>
    </source>
</evidence>
<dbReference type="GO" id="GO:0019287">
    <property type="term" value="P:isopentenyl diphosphate biosynthetic process, mevalonate pathway"/>
    <property type="evidence" value="ECO:0007669"/>
    <property type="project" value="UniProtKB-UniRule"/>
</dbReference>
<dbReference type="InterPro" id="IPR016005">
    <property type="entry name" value="Erg8"/>
</dbReference>
<evidence type="ECO:0000256" key="13">
    <source>
        <dbReference type="PIRNR" id="PIRNR017288"/>
    </source>
</evidence>